<protein>
    <submittedName>
        <fullName evidence="1">Uncharacterized protein</fullName>
    </submittedName>
</protein>
<dbReference type="EMBL" id="JAUJYO010000002">
    <property type="protein sequence ID" value="KAK1322716.1"/>
    <property type="molecule type" value="Genomic_DNA"/>
</dbReference>
<comment type="caution">
    <text evidence="1">The sequence shown here is derived from an EMBL/GenBank/DDBJ whole genome shotgun (WGS) entry which is preliminary data.</text>
</comment>
<reference evidence="1" key="2">
    <citation type="submission" date="2023-06" db="EMBL/GenBank/DDBJ databases">
        <authorList>
            <person name="Ma L."/>
            <person name="Liu K.-W."/>
            <person name="Li Z."/>
            <person name="Hsiao Y.-Y."/>
            <person name="Qi Y."/>
            <person name="Fu T."/>
            <person name="Tang G."/>
            <person name="Zhang D."/>
            <person name="Sun W.-H."/>
            <person name="Liu D.-K."/>
            <person name="Li Y."/>
            <person name="Chen G.-Z."/>
            <person name="Liu X.-D."/>
            <person name="Liao X.-Y."/>
            <person name="Jiang Y.-T."/>
            <person name="Yu X."/>
            <person name="Hao Y."/>
            <person name="Huang J."/>
            <person name="Zhao X.-W."/>
            <person name="Ke S."/>
            <person name="Chen Y.-Y."/>
            <person name="Wu W.-L."/>
            <person name="Hsu J.-L."/>
            <person name="Lin Y.-F."/>
            <person name="Huang M.-D."/>
            <person name="Li C.-Y."/>
            <person name="Huang L."/>
            <person name="Wang Z.-W."/>
            <person name="Zhao X."/>
            <person name="Zhong W.-Y."/>
            <person name="Peng D.-H."/>
            <person name="Ahmad S."/>
            <person name="Lan S."/>
            <person name="Zhang J.-S."/>
            <person name="Tsai W.-C."/>
            <person name="Van De Peer Y."/>
            <person name="Liu Z.-J."/>
        </authorList>
    </citation>
    <scope>NUCLEOTIDE SEQUENCE</scope>
    <source>
        <strain evidence="1">CP</strain>
        <tissue evidence="1">Leaves</tissue>
    </source>
</reference>
<organism evidence="1 2">
    <name type="scientific">Acorus calamus</name>
    <name type="common">Sweet flag</name>
    <dbReference type="NCBI Taxonomy" id="4465"/>
    <lineage>
        <taxon>Eukaryota</taxon>
        <taxon>Viridiplantae</taxon>
        <taxon>Streptophyta</taxon>
        <taxon>Embryophyta</taxon>
        <taxon>Tracheophyta</taxon>
        <taxon>Spermatophyta</taxon>
        <taxon>Magnoliopsida</taxon>
        <taxon>Liliopsida</taxon>
        <taxon>Acoraceae</taxon>
        <taxon>Acorus</taxon>
    </lineage>
</organism>
<sequence>MPRLQFTQDTDQIHWKKDSDGCASNEWLSITDRLLDRIGPSIETGSVHHRVKGDRLRIEE</sequence>
<proteinExistence type="predicted"/>
<dbReference type="AlphaFoldDB" id="A0AAV9F9W5"/>
<accession>A0AAV9F9W5</accession>
<dbReference type="Proteomes" id="UP001180020">
    <property type="component" value="Unassembled WGS sequence"/>
</dbReference>
<gene>
    <name evidence="1" type="ORF">QJS10_CPA02g00359</name>
</gene>
<evidence type="ECO:0000313" key="1">
    <source>
        <dbReference type="EMBL" id="KAK1322716.1"/>
    </source>
</evidence>
<evidence type="ECO:0000313" key="2">
    <source>
        <dbReference type="Proteomes" id="UP001180020"/>
    </source>
</evidence>
<name>A0AAV9F9W5_ACOCL</name>
<reference evidence="1" key="1">
    <citation type="journal article" date="2023" name="Nat. Commun.">
        <title>Diploid and tetraploid genomes of Acorus and the evolution of monocots.</title>
        <authorList>
            <person name="Ma L."/>
            <person name="Liu K.W."/>
            <person name="Li Z."/>
            <person name="Hsiao Y.Y."/>
            <person name="Qi Y."/>
            <person name="Fu T."/>
            <person name="Tang G.D."/>
            <person name="Zhang D."/>
            <person name="Sun W.H."/>
            <person name="Liu D.K."/>
            <person name="Li Y."/>
            <person name="Chen G.Z."/>
            <person name="Liu X.D."/>
            <person name="Liao X.Y."/>
            <person name="Jiang Y.T."/>
            <person name="Yu X."/>
            <person name="Hao Y."/>
            <person name="Huang J."/>
            <person name="Zhao X.W."/>
            <person name="Ke S."/>
            <person name="Chen Y.Y."/>
            <person name="Wu W.L."/>
            <person name="Hsu J.L."/>
            <person name="Lin Y.F."/>
            <person name="Huang M.D."/>
            <person name="Li C.Y."/>
            <person name="Huang L."/>
            <person name="Wang Z.W."/>
            <person name="Zhao X."/>
            <person name="Zhong W.Y."/>
            <person name="Peng D.H."/>
            <person name="Ahmad S."/>
            <person name="Lan S."/>
            <person name="Zhang J.S."/>
            <person name="Tsai W.C."/>
            <person name="Van de Peer Y."/>
            <person name="Liu Z.J."/>
        </authorList>
    </citation>
    <scope>NUCLEOTIDE SEQUENCE</scope>
    <source>
        <strain evidence="1">CP</strain>
    </source>
</reference>
<keyword evidence="2" id="KW-1185">Reference proteome</keyword>